<evidence type="ECO:0000259" key="1">
    <source>
        <dbReference type="Pfam" id="PF13354"/>
    </source>
</evidence>
<dbReference type="InterPro" id="IPR000871">
    <property type="entry name" value="Beta-lactam_class-A"/>
</dbReference>
<feature type="domain" description="Beta-lactamase class A catalytic" evidence="1">
    <location>
        <begin position="23"/>
        <end position="136"/>
    </location>
</feature>
<dbReference type="GO" id="GO:0030655">
    <property type="term" value="P:beta-lactam antibiotic catabolic process"/>
    <property type="evidence" value="ECO:0007669"/>
    <property type="project" value="InterPro"/>
</dbReference>
<dbReference type="Pfam" id="PF13354">
    <property type="entry name" value="Beta-lactamase2"/>
    <property type="match status" value="1"/>
</dbReference>
<accession>X1HM94</accession>
<reference evidence="2" key="1">
    <citation type="journal article" date="2014" name="Front. Microbiol.">
        <title>High frequency of phylogenetically diverse reductive dehalogenase-homologous genes in deep subseafloor sedimentary metagenomes.</title>
        <authorList>
            <person name="Kawai M."/>
            <person name="Futagami T."/>
            <person name="Toyoda A."/>
            <person name="Takaki Y."/>
            <person name="Nishi S."/>
            <person name="Hori S."/>
            <person name="Arai W."/>
            <person name="Tsubouchi T."/>
            <person name="Morono Y."/>
            <person name="Uchiyama I."/>
            <person name="Ito T."/>
            <person name="Fujiyama A."/>
            <person name="Inagaki F."/>
            <person name="Takami H."/>
        </authorList>
    </citation>
    <scope>NUCLEOTIDE SEQUENCE</scope>
    <source>
        <strain evidence="2">Expedition CK06-06</strain>
    </source>
</reference>
<dbReference type="AlphaFoldDB" id="X1HM94"/>
<dbReference type="Gene3D" id="3.40.710.10">
    <property type="entry name" value="DD-peptidase/beta-lactamase superfamily"/>
    <property type="match status" value="1"/>
</dbReference>
<dbReference type="PANTHER" id="PTHR35333:SF4">
    <property type="entry name" value="SLR0121 PROTEIN"/>
    <property type="match status" value="1"/>
</dbReference>
<dbReference type="InterPro" id="IPR012338">
    <property type="entry name" value="Beta-lactam/transpept-like"/>
</dbReference>
<dbReference type="GO" id="GO:0008800">
    <property type="term" value="F:beta-lactamase activity"/>
    <property type="evidence" value="ECO:0007669"/>
    <property type="project" value="InterPro"/>
</dbReference>
<proteinExistence type="predicted"/>
<organism evidence="2">
    <name type="scientific">marine sediment metagenome</name>
    <dbReference type="NCBI Taxonomy" id="412755"/>
    <lineage>
        <taxon>unclassified sequences</taxon>
        <taxon>metagenomes</taxon>
        <taxon>ecological metagenomes</taxon>
    </lineage>
</organism>
<comment type="caution">
    <text evidence="2">The sequence shown here is derived from an EMBL/GenBank/DDBJ whole genome shotgun (WGS) entry which is preliminary data.</text>
</comment>
<protein>
    <recommendedName>
        <fullName evidence="1">Beta-lactamase class A catalytic domain-containing protein</fullName>
    </recommendedName>
</protein>
<sequence>MLLRDKLESNLKIVAENFPGVMGIGIRDLEKGDDIFVNGDEVFPIGSSIKIPILIEFFKKVEAGLIKPEAQLTLQEEHNIGGSGVLQELQPGQVTMSLLDYATLMIKVSDNVATNILIDLVSMGDVNKTLTRLGLE</sequence>
<dbReference type="EMBL" id="BARU01018580">
    <property type="protein sequence ID" value="GAH58170.1"/>
    <property type="molecule type" value="Genomic_DNA"/>
</dbReference>
<gene>
    <name evidence="2" type="ORF">S03H2_30704</name>
</gene>
<dbReference type="PANTHER" id="PTHR35333">
    <property type="entry name" value="BETA-LACTAMASE"/>
    <property type="match status" value="1"/>
</dbReference>
<evidence type="ECO:0000313" key="2">
    <source>
        <dbReference type="EMBL" id="GAH58170.1"/>
    </source>
</evidence>
<feature type="non-terminal residue" evidence="2">
    <location>
        <position position="136"/>
    </location>
</feature>
<dbReference type="InterPro" id="IPR045155">
    <property type="entry name" value="Beta-lactam_cat"/>
</dbReference>
<dbReference type="GO" id="GO:0046677">
    <property type="term" value="P:response to antibiotic"/>
    <property type="evidence" value="ECO:0007669"/>
    <property type="project" value="InterPro"/>
</dbReference>
<dbReference type="SUPFAM" id="SSF56601">
    <property type="entry name" value="beta-lactamase/transpeptidase-like"/>
    <property type="match status" value="1"/>
</dbReference>
<name>X1HM94_9ZZZZ</name>